<feature type="compositionally biased region" description="Acidic residues" evidence="2">
    <location>
        <begin position="1056"/>
        <end position="1068"/>
    </location>
</feature>
<organism evidence="4 5">
    <name type="scientific">Hemibagrus guttatus</name>
    <dbReference type="NCBI Taxonomy" id="175788"/>
    <lineage>
        <taxon>Eukaryota</taxon>
        <taxon>Metazoa</taxon>
        <taxon>Chordata</taxon>
        <taxon>Craniata</taxon>
        <taxon>Vertebrata</taxon>
        <taxon>Euteleostomi</taxon>
        <taxon>Actinopterygii</taxon>
        <taxon>Neopterygii</taxon>
        <taxon>Teleostei</taxon>
        <taxon>Ostariophysi</taxon>
        <taxon>Siluriformes</taxon>
        <taxon>Bagridae</taxon>
        <taxon>Hemibagrus</taxon>
    </lineage>
</organism>
<feature type="region of interest" description="Disordered" evidence="2">
    <location>
        <begin position="1"/>
        <end position="33"/>
    </location>
</feature>
<feature type="region of interest" description="Disordered" evidence="2">
    <location>
        <begin position="462"/>
        <end position="481"/>
    </location>
</feature>
<feature type="compositionally biased region" description="Basic and acidic residues" evidence="2">
    <location>
        <begin position="496"/>
        <end position="513"/>
    </location>
</feature>
<keyword evidence="5" id="KW-1185">Reference proteome</keyword>
<dbReference type="PANTHER" id="PTHR12210">
    <property type="entry name" value="DULLARD PROTEIN PHOSPHATASE"/>
    <property type="match status" value="1"/>
</dbReference>
<evidence type="ECO:0000313" key="5">
    <source>
        <dbReference type="Proteomes" id="UP001274896"/>
    </source>
</evidence>
<feature type="compositionally biased region" description="Acidic residues" evidence="2">
    <location>
        <begin position="279"/>
        <end position="293"/>
    </location>
</feature>
<dbReference type="GO" id="GO:0004721">
    <property type="term" value="F:phosphoprotein phosphatase activity"/>
    <property type="evidence" value="ECO:0007669"/>
    <property type="project" value="UniProtKB-KW"/>
</dbReference>
<comment type="caution">
    <text evidence="4">The sequence shown here is derived from an EMBL/GenBank/DDBJ whole genome shotgun (WGS) entry which is preliminary data.</text>
</comment>
<accession>A0AAE0R507</accession>
<name>A0AAE0R507_9TELE</name>
<dbReference type="PROSITE" id="PS50969">
    <property type="entry name" value="FCP1"/>
    <property type="match status" value="1"/>
</dbReference>
<sequence>MDAPSSIITQVSRDEEPSAPLRDKGASMHVVSNSKKPRNRGFLHSLFCCMCHDETDQLPVNNNAPLLVEENGTISKELFVTSLKLPKINLDTKSLVESSITKYLESSACFRRVLTNANMPAELCFDPSKVLQQDCPTKERKTLEITTESSMISAEQKTSVDSAVDQTVSGLMQSDGNYIKDGQLSGELTEQDELDCSESSSVSEFDLEHSESFSISSDFVHSFENNECSQYSMESNVSDQTLMEEHEPEEFILFQAIDTKIQELVLSDLEVLYEHETESEQPSEEDSSDEGSEEISVSDFYEQCGEQDPNADFELDNEPCRSFEQCKLNNQNMPCECHTTHFESSEMCQAFKESMPAGLSGSLEQQPPAGQTENTYDGELTAENSHGSCTDSCENSVKSQLSDDFAEQTLEQNQSFDYYTEPDYSQLSLNETASVKMLEQCSSCGKYFEKREIAEQCQPFEPAQNSEDSQQSESFENSPESCEAFGTQCSVFHTSELPKENPPTEHDTSEVKKRPECDTMFIRSMETFEALWLSQFLAVDGHVKITFEKEEVEDLSVAISGTSDKSLPCDHDGDAESIFEPLDACGESRTLCRECEMRENAHLDCDMPPEPYELCDVEADAFNWEYDESKAGEPVPKAASMDECSEEEYADCIDSKSQGSAETDESFKSFIDEPEELYPVQTDDCKPVHDLPEKDECCTRLGHEVAVDLADAPDPYTHDGVQSHEHTQESCSEPKALEKEMYKTYAEALCSGLCTETVQSPKPYPEHTVPIDEEEYGPEFNDEDTSADVVEDQDPEVFFEDEKDVESHEETIGIDLSGESAGEIYELPTVDERDIYKGHASDPCSIQSECHEQGISAHETYAEPDRITENEFIEVSISVEKEDEHDLISETDPDQNEASSSNSNDDVQIKEENVPEFVDEAEGVHGPCCGEIEVCEDVDTCLFVSEEVADVEKCIDLNASEDPQNGAQFLLIVQNAIEPQPNEESLKDPESPGCSSVSLDLTETTEQNNDSPPQSKCSEKLDEIIHQVVQSKTTEHSEPDDFFKLAGENTTSEQIEASEDTEASDDEDYPECCDCEFCVQPKEQVPAKPLLPQIKSKDAGKICVVIDLDETLVHSSFKPVNNADFIIPVEIDGAVHQVSRTNLLPDSFMAFSVDGCEQRRAISVYVLKRPHVDEFLKRMGELFECVLFTASLAKYADPVSDLLDKWGAFRCRLFRESCVFHRGNYVKDLSRLGRDLNKVIIVDNSPASYIFHPDNAVPVASWFDDMSDTELLDLIPFFERLSKVDDVYAVLKQQRTSS</sequence>
<feature type="compositionally biased region" description="Polar residues" evidence="2">
    <location>
        <begin position="362"/>
        <end position="375"/>
    </location>
</feature>
<dbReference type="EMBL" id="JAUCMX010000006">
    <property type="protein sequence ID" value="KAK3543316.1"/>
    <property type="molecule type" value="Genomic_DNA"/>
</dbReference>
<dbReference type="InterPro" id="IPR050365">
    <property type="entry name" value="TIM50"/>
</dbReference>
<evidence type="ECO:0000259" key="3">
    <source>
        <dbReference type="PROSITE" id="PS50969"/>
    </source>
</evidence>
<feature type="compositionally biased region" description="Polar residues" evidence="2">
    <location>
        <begin position="1"/>
        <end position="11"/>
    </location>
</feature>
<evidence type="ECO:0000313" key="4">
    <source>
        <dbReference type="EMBL" id="KAK3543316.1"/>
    </source>
</evidence>
<gene>
    <name evidence="4" type="ORF">QTP70_014023</name>
</gene>
<feature type="compositionally biased region" description="Basic and acidic residues" evidence="2">
    <location>
        <begin position="1033"/>
        <end position="1043"/>
    </location>
</feature>
<feature type="compositionally biased region" description="Polar residues" evidence="2">
    <location>
        <begin position="993"/>
        <end position="1016"/>
    </location>
</feature>
<feature type="region of interest" description="Disordered" evidence="2">
    <location>
        <begin position="358"/>
        <end position="388"/>
    </location>
</feature>
<dbReference type="NCBIfam" id="TIGR02251">
    <property type="entry name" value="HIF-SF_euk"/>
    <property type="match status" value="1"/>
</dbReference>
<feature type="region of interest" description="Disordered" evidence="2">
    <location>
        <begin position="1030"/>
        <end position="1068"/>
    </location>
</feature>
<dbReference type="FunFam" id="3.40.50.1000:FF:000093">
    <property type="entry name" value="NLI interacting factor-like phosphatase family protein"/>
    <property type="match status" value="1"/>
</dbReference>
<dbReference type="Proteomes" id="UP001274896">
    <property type="component" value="Unassembled WGS sequence"/>
</dbReference>
<proteinExistence type="predicted"/>
<evidence type="ECO:0000256" key="1">
    <source>
        <dbReference type="ARBA" id="ARBA00022912"/>
    </source>
</evidence>
<dbReference type="InterPro" id="IPR036412">
    <property type="entry name" value="HAD-like_sf"/>
</dbReference>
<dbReference type="SMART" id="SM00577">
    <property type="entry name" value="CPDc"/>
    <property type="match status" value="1"/>
</dbReference>
<dbReference type="InterPro" id="IPR011948">
    <property type="entry name" value="Dullard_phosphatase"/>
</dbReference>
<dbReference type="Gene3D" id="3.40.50.1000">
    <property type="entry name" value="HAD superfamily/HAD-like"/>
    <property type="match status" value="1"/>
</dbReference>
<dbReference type="InterPro" id="IPR023214">
    <property type="entry name" value="HAD_sf"/>
</dbReference>
<reference evidence="4" key="1">
    <citation type="submission" date="2023-06" db="EMBL/GenBank/DDBJ databases">
        <title>Male Hemibagrus guttatus genome.</title>
        <authorList>
            <person name="Bian C."/>
        </authorList>
    </citation>
    <scope>NUCLEOTIDE SEQUENCE</scope>
    <source>
        <strain evidence="4">Male_cb2023</strain>
        <tissue evidence="4">Muscle</tissue>
    </source>
</reference>
<feature type="region of interest" description="Disordered" evidence="2">
    <location>
        <begin position="494"/>
        <end position="513"/>
    </location>
</feature>
<dbReference type="CDD" id="cd07521">
    <property type="entry name" value="HAD_FCP1-like"/>
    <property type="match status" value="1"/>
</dbReference>
<protein>
    <recommendedName>
        <fullName evidence="3">FCP1 homology domain-containing protein</fullName>
    </recommendedName>
</protein>
<feature type="compositionally biased region" description="Polar residues" evidence="2">
    <location>
        <begin position="896"/>
        <end position="906"/>
    </location>
</feature>
<keyword evidence="1" id="KW-0904">Protein phosphatase</keyword>
<feature type="domain" description="FCP1 homology" evidence="3">
    <location>
        <begin position="1097"/>
        <end position="1281"/>
    </location>
</feature>
<feature type="region of interest" description="Disordered" evidence="2">
    <location>
        <begin position="981"/>
        <end position="1017"/>
    </location>
</feature>
<evidence type="ECO:0000256" key="2">
    <source>
        <dbReference type="SAM" id="MobiDB-lite"/>
    </source>
</evidence>
<feature type="compositionally biased region" description="Basic and acidic residues" evidence="2">
    <location>
        <begin position="12"/>
        <end position="26"/>
    </location>
</feature>
<feature type="compositionally biased region" description="Polar residues" evidence="2">
    <location>
        <begin position="463"/>
        <end position="480"/>
    </location>
</feature>
<feature type="region of interest" description="Disordered" evidence="2">
    <location>
        <begin position="274"/>
        <end position="296"/>
    </location>
</feature>
<dbReference type="SUPFAM" id="SSF56784">
    <property type="entry name" value="HAD-like"/>
    <property type="match status" value="1"/>
</dbReference>
<dbReference type="Pfam" id="PF03031">
    <property type="entry name" value="NIF"/>
    <property type="match status" value="1"/>
</dbReference>
<feature type="region of interest" description="Disordered" evidence="2">
    <location>
        <begin position="881"/>
        <end position="910"/>
    </location>
</feature>
<dbReference type="InterPro" id="IPR004274">
    <property type="entry name" value="FCP1_dom"/>
</dbReference>
<keyword evidence="1" id="KW-0378">Hydrolase</keyword>